<evidence type="ECO:0000313" key="6">
    <source>
        <dbReference type="Proteomes" id="UP000184123"/>
    </source>
</evidence>
<evidence type="ECO:0000259" key="3">
    <source>
        <dbReference type="PROSITE" id="PS51387"/>
    </source>
</evidence>
<dbReference type="PANTHER" id="PTHR11748">
    <property type="entry name" value="D-LACTATE DEHYDROGENASE"/>
    <property type="match status" value="1"/>
</dbReference>
<dbReference type="InterPro" id="IPR016166">
    <property type="entry name" value="FAD-bd_PCMH"/>
</dbReference>
<dbReference type="Gene3D" id="3.30.465.10">
    <property type="match status" value="1"/>
</dbReference>
<proteinExistence type="predicted"/>
<dbReference type="GO" id="GO:0003824">
    <property type="term" value="F:catalytic activity"/>
    <property type="evidence" value="ECO:0007669"/>
    <property type="project" value="InterPro"/>
</dbReference>
<evidence type="ECO:0000256" key="1">
    <source>
        <dbReference type="ARBA" id="ARBA00022630"/>
    </source>
</evidence>
<dbReference type="Proteomes" id="UP000184123">
    <property type="component" value="Unassembled WGS sequence"/>
</dbReference>
<dbReference type="SUPFAM" id="SSF55103">
    <property type="entry name" value="FAD-linked oxidases, C-terminal domain"/>
    <property type="match status" value="1"/>
</dbReference>
<dbReference type="EMBL" id="BJXU01000111">
    <property type="protein sequence ID" value="GEN24802.1"/>
    <property type="molecule type" value="Genomic_DNA"/>
</dbReference>
<protein>
    <submittedName>
        <fullName evidence="5">Glycolate oxidase FAD binding subunit</fullName>
    </submittedName>
    <submittedName>
        <fullName evidence="4">Glycolate oxidase subunit GlcE</fullName>
    </submittedName>
</protein>
<dbReference type="InterPro" id="IPR016164">
    <property type="entry name" value="FAD-linked_Oxase-like_C"/>
</dbReference>
<evidence type="ECO:0000313" key="7">
    <source>
        <dbReference type="Proteomes" id="UP000321726"/>
    </source>
</evidence>
<dbReference type="InterPro" id="IPR036318">
    <property type="entry name" value="FAD-bd_PCMH-like_sf"/>
</dbReference>
<dbReference type="AlphaFoldDB" id="A0A1M7GZB0"/>
<name>A0A1M7GZB0_9GAMM</name>
<keyword evidence="7" id="KW-1185">Reference proteome</keyword>
<organism evidence="5 6">
    <name type="scientific">Halomonas cupida</name>
    <dbReference type="NCBI Taxonomy" id="44933"/>
    <lineage>
        <taxon>Bacteria</taxon>
        <taxon>Pseudomonadati</taxon>
        <taxon>Pseudomonadota</taxon>
        <taxon>Gammaproteobacteria</taxon>
        <taxon>Oceanospirillales</taxon>
        <taxon>Halomonadaceae</taxon>
        <taxon>Halomonas</taxon>
    </lineage>
</organism>
<dbReference type="RefSeq" id="WP_073435478.1">
    <property type="nucleotide sequence ID" value="NZ_BJXU01000111.1"/>
</dbReference>
<dbReference type="PROSITE" id="PS51387">
    <property type="entry name" value="FAD_PCMH"/>
    <property type="match status" value="1"/>
</dbReference>
<dbReference type="NCBIfam" id="NF008439">
    <property type="entry name" value="PRK11282.1"/>
    <property type="match status" value="1"/>
</dbReference>
<keyword evidence="1" id="KW-0285">Flavoprotein</keyword>
<evidence type="ECO:0000313" key="5">
    <source>
        <dbReference type="EMBL" id="SHM21661.1"/>
    </source>
</evidence>
<dbReference type="EMBL" id="FRCA01000006">
    <property type="protein sequence ID" value="SHM21661.1"/>
    <property type="molecule type" value="Genomic_DNA"/>
</dbReference>
<dbReference type="PANTHER" id="PTHR11748:SF103">
    <property type="entry name" value="GLYCOLATE OXIDASE SUBUNIT GLCE"/>
    <property type="match status" value="1"/>
</dbReference>
<dbReference type="GO" id="GO:0071949">
    <property type="term" value="F:FAD binding"/>
    <property type="evidence" value="ECO:0007669"/>
    <property type="project" value="InterPro"/>
</dbReference>
<keyword evidence="2" id="KW-0274">FAD</keyword>
<dbReference type="STRING" id="44933.SAMN05660971_02429"/>
<reference evidence="4 7" key="2">
    <citation type="submission" date="2019-07" db="EMBL/GenBank/DDBJ databases">
        <title>Whole genome shotgun sequence of Halomonas cupida NBRC 102219.</title>
        <authorList>
            <person name="Hosoyama A."/>
            <person name="Uohara A."/>
            <person name="Ohji S."/>
            <person name="Ichikawa N."/>
        </authorList>
    </citation>
    <scope>NUCLEOTIDE SEQUENCE [LARGE SCALE GENOMIC DNA]</scope>
    <source>
        <strain evidence="4 7">NBRC 102219</strain>
    </source>
</reference>
<sequence>MSVTAPSMAPHDDLVNLAERLQQADRDGSAIRIEGGGTRYFTGRQVTGEVLSTRQHRGITSYDPVELIVSVRSGTLLQELEASLAEQGQMLPFEPPRLGEQGTIGGMVASGLSGPRRPWAGAVRDFVLGMRVLDHQGREQRFGGEVMKNVAGYDLSRLMVGAQGSLGLITEVSLKVLPIAGTSRSLRLEMSRDQAMQKLSVWGRKPLPLSGATWHDGALHLRLEGGPGSVTDTAAMIGGDRLDDRYWQQLRDWQLPLFSRESLHTDPRPLWRLSLPAQTPPLPLPELEDAIQIDDWAGCQRWLRTDIDATTLREACTRAGGHATCFTPGHTTPFTPLASAVARYHRQLKQQLDPRGIFNPGRLYPDL</sequence>
<dbReference type="SUPFAM" id="SSF56176">
    <property type="entry name" value="FAD-binding/transporter-associated domain-like"/>
    <property type="match status" value="1"/>
</dbReference>
<feature type="domain" description="FAD-binding PCMH-type" evidence="3">
    <location>
        <begin position="1"/>
        <end position="179"/>
    </location>
</feature>
<reference evidence="5 6" key="1">
    <citation type="submission" date="2016-11" db="EMBL/GenBank/DDBJ databases">
        <authorList>
            <person name="Jaros S."/>
            <person name="Januszkiewicz K."/>
            <person name="Wedrychowicz H."/>
        </authorList>
    </citation>
    <scope>NUCLEOTIDE SEQUENCE [LARGE SCALE GENOMIC DNA]</scope>
    <source>
        <strain evidence="5 6">DSM 4740</strain>
    </source>
</reference>
<evidence type="ECO:0000313" key="4">
    <source>
        <dbReference type="EMBL" id="GEN24802.1"/>
    </source>
</evidence>
<dbReference type="InterPro" id="IPR016169">
    <property type="entry name" value="FAD-bd_PCMH_sub2"/>
</dbReference>
<dbReference type="InterPro" id="IPR006094">
    <property type="entry name" value="Oxid_FAD_bind_N"/>
</dbReference>
<gene>
    <name evidence="4" type="primary">glcE</name>
    <name evidence="4" type="ORF">HCU01_27510</name>
    <name evidence="5" type="ORF">SAMN05660971_02429</name>
</gene>
<dbReference type="Pfam" id="PF01565">
    <property type="entry name" value="FAD_binding_4"/>
    <property type="match status" value="1"/>
</dbReference>
<accession>A0A1M7GZB0</accession>
<dbReference type="Proteomes" id="UP000321726">
    <property type="component" value="Unassembled WGS sequence"/>
</dbReference>
<evidence type="ECO:0000256" key="2">
    <source>
        <dbReference type="ARBA" id="ARBA00022827"/>
    </source>
</evidence>